<organism evidence="5 6">
    <name type="scientific">Diabrotica virgifera virgifera</name>
    <name type="common">western corn rootworm</name>
    <dbReference type="NCBI Taxonomy" id="50390"/>
    <lineage>
        <taxon>Eukaryota</taxon>
        <taxon>Metazoa</taxon>
        <taxon>Ecdysozoa</taxon>
        <taxon>Arthropoda</taxon>
        <taxon>Hexapoda</taxon>
        <taxon>Insecta</taxon>
        <taxon>Pterygota</taxon>
        <taxon>Neoptera</taxon>
        <taxon>Endopterygota</taxon>
        <taxon>Coleoptera</taxon>
        <taxon>Polyphaga</taxon>
        <taxon>Cucujiformia</taxon>
        <taxon>Chrysomeloidea</taxon>
        <taxon>Chrysomelidae</taxon>
        <taxon>Galerucinae</taxon>
        <taxon>Diabroticina</taxon>
        <taxon>Diabroticites</taxon>
        <taxon>Diabrotica</taxon>
    </lineage>
</organism>
<sequence length="434" mass="48088">MGSPIYLFLSVLCFSCSVTLTTAGVKTCTTELEYYFNLFGQTNGGTCQIDPDGGASPMEILGRWGCTVEEKILTTGDGYQVSVIRAYSKNLNTSLAPILMVHGIYMNTRGFMSSQEKSLAYQFLVAGGGDRQVFFLSLRGTIYSTGNINGLDQSNYDYWNFSWHEMGKYDVAAALEFVWATTGQKAIVIGYSMGTTVTTVYLSLDPATAQSRVRNFIAMAPIVILNKQIRSILGGLATIWPLVQPMAKLAFNGQVLKKNPAYTSFCALVPVTMQMCYSVTVPIFGNNYPCLDYEKRPIQITNNPDSICEKVITHYAQLINSGRFQKFDYGSAGNLVAYNSATPPEYPLSDINVPVTYIVSDNDWLAEKSNALLAYNKIRSDCQCGFMRVSDTQFAHDNFINHKDQLLLLNQRLAAIINNQLDQINPTCPTQQTI</sequence>
<feature type="signal peptide" evidence="3">
    <location>
        <begin position="1"/>
        <end position="23"/>
    </location>
</feature>
<dbReference type="GeneID" id="126889623"/>
<evidence type="ECO:0000256" key="2">
    <source>
        <dbReference type="ARBA" id="ARBA00023098"/>
    </source>
</evidence>
<feature type="chain" id="PRO_5046059414" description="AB hydrolase-1 domain-containing protein" evidence="3">
    <location>
        <begin position="24"/>
        <end position="434"/>
    </location>
</feature>
<dbReference type="PANTHER" id="PTHR11005">
    <property type="entry name" value="LYSOSOMAL ACID LIPASE-RELATED"/>
    <property type="match status" value="1"/>
</dbReference>
<evidence type="ECO:0000259" key="4">
    <source>
        <dbReference type="Pfam" id="PF00561"/>
    </source>
</evidence>
<accession>A0ABM5KV37</accession>
<feature type="domain" description="AB hydrolase-1" evidence="4">
    <location>
        <begin position="97"/>
        <end position="221"/>
    </location>
</feature>
<keyword evidence="1" id="KW-0442">Lipid degradation</keyword>
<dbReference type="Gene3D" id="3.40.50.1820">
    <property type="entry name" value="alpha/beta hydrolase"/>
    <property type="match status" value="1"/>
</dbReference>
<dbReference type="SUPFAM" id="SSF53474">
    <property type="entry name" value="alpha/beta-Hydrolases"/>
    <property type="match status" value="1"/>
</dbReference>
<keyword evidence="2" id="KW-0443">Lipid metabolism</keyword>
<dbReference type="RefSeq" id="XP_050514054.1">
    <property type="nucleotide sequence ID" value="XM_050658097.1"/>
</dbReference>
<keyword evidence="3" id="KW-0732">Signal</keyword>
<evidence type="ECO:0000313" key="6">
    <source>
        <dbReference type="Proteomes" id="UP001652700"/>
    </source>
</evidence>
<dbReference type="Pfam" id="PF00561">
    <property type="entry name" value="Abhydrolase_1"/>
    <property type="match status" value="1"/>
</dbReference>
<evidence type="ECO:0000256" key="1">
    <source>
        <dbReference type="ARBA" id="ARBA00022963"/>
    </source>
</evidence>
<dbReference type="InterPro" id="IPR029058">
    <property type="entry name" value="AB_hydrolase_fold"/>
</dbReference>
<protein>
    <recommendedName>
        <fullName evidence="4">AB hydrolase-1 domain-containing protein</fullName>
    </recommendedName>
</protein>
<evidence type="ECO:0000313" key="5">
    <source>
        <dbReference type="EnsemblMetazoa" id="XP_050514054.1"/>
    </source>
</evidence>
<evidence type="ECO:0000256" key="3">
    <source>
        <dbReference type="SAM" id="SignalP"/>
    </source>
</evidence>
<dbReference type="InterPro" id="IPR000073">
    <property type="entry name" value="AB_hydrolase_1"/>
</dbReference>
<keyword evidence="6" id="KW-1185">Reference proteome</keyword>
<dbReference type="EnsemblMetazoa" id="XM_050658097.1">
    <property type="protein sequence ID" value="XP_050514054.1"/>
    <property type="gene ID" value="LOC126889623"/>
</dbReference>
<name>A0ABM5KV37_DIAVI</name>
<reference evidence="5" key="1">
    <citation type="submission" date="2025-05" db="UniProtKB">
        <authorList>
            <consortium name="EnsemblMetazoa"/>
        </authorList>
    </citation>
    <scope>IDENTIFICATION</scope>
</reference>
<proteinExistence type="predicted"/>
<dbReference type="Proteomes" id="UP001652700">
    <property type="component" value="Unplaced"/>
</dbReference>